<gene>
    <name evidence="2" type="ORF">BTN49_1995</name>
</gene>
<keyword evidence="3" id="KW-1185">Reference proteome</keyword>
<dbReference type="Proteomes" id="UP000219020">
    <property type="component" value="Unassembled WGS sequence"/>
</dbReference>
<evidence type="ECO:0000313" key="2">
    <source>
        <dbReference type="EMBL" id="PCS22408.1"/>
    </source>
</evidence>
<reference evidence="3" key="1">
    <citation type="submission" date="2017-04" db="EMBL/GenBank/DDBJ databases">
        <title>Genome evolution of the luminous symbionts of deep sea anglerfish.</title>
        <authorList>
            <person name="Hendry T.A."/>
        </authorList>
    </citation>
    <scope>NUCLEOTIDE SEQUENCE [LARGE SCALE GENOMIC DNA]</scope>
</reference>
<organism evidence="2 3">
    <name type="scientific">Candidatus Enterovibrio escicola</name>
    <dbReference type="NCBI Taxonomy" id="1927127"/>
    <lineage>
        <taxon>Bacteria</taxon>
        <taxon>Pseudomonadati</taxon>
        <taxon>Pseudomonadota</taxon>
        <taxon>Gammaproteobacteria</taxon>
        <taxon>Vibrionales</taxon>
        <taxon>Vibrionaceae</taxon>
        <taxon>Enterovibrio</taxon>
    </lineage>
</organism>
<evidence type="ECO:0000259" key="1">
    <source>
        <dbReference type="Pfam" id="PF13936"/>
    </source>
</evidence>
<protein>
    <recommendedName>
        <fullName evidence="1">Transposase IS30-like HTH domain-containing protein</fullName>
    </recommendedName>
</protein>
<accession>A0A2A5T2Q9</accession>
<feature type="domain" description="Transposase IS30-like HTH" evidence="1">
    <location>
        <begin position="2"/>
        <end position="26"/>
    </location>
</feature>
<proteinExistence type="predicted"/>
<sequence>MAEGDSFSQLAQTLGCAQSTISREIRSYIPDDFHGVYCHRLASKQAKETYCNTMNGLAFGCISERTKAFIHKRLSTHISPEEN</sequence>
<dbReference type="AlphaFoldDB" id="A0A2A5T2Q9"/>
<evidence type="ECO:0000313" key="3">
    <source>
        <dbReference type="Proteomes" id="UP000219020"/>
    </source>
</evidence>
<dbReference type="Pfam" id="PF13936">
    <property type="entry name" value="HTH_38"/>
    <property type="match status" value="1"/>
</dbReference>
<comment type="caution">
    <text evidence="2">The sequence shown here is derived from an EMBL/GenBank/DDBJ whole genome shotgun (WGS) entry which is preliminary data.</text>
</comment>
<dbReference type="InterPro" id="IPR025246">
    <property type="entry name" value="IS30-like_HTH"/>
</dbReference>
<name>A0A2A5T2Q9_9GAMM</name>
<dbReference type="EMBL" id="NBYY01000021">
    <property type="protein sequence ID" value="PCS22408.1"/>
    <property type="molecule type" value="Genomic_DNA"/>
</dbReference>